<dbReference type="EMBL" id="JAHRIQ010097683">
    <property type="protein sequence ID" value="MEQ2253406.1"/>
    <property type="molecule type" value="Genomic_DNA"/>
</dbReference>
<reference evidence="1 2" key="1">
    <citation type="submission" date="2021-06" db="EMBL/GenBank/DDBJ databases">
        <authorList>
            <person name="Palmer J.M."/>
        </authorList>
    </citation>
    <scope>NUCLEOTIDE SEQUENCE [LARGE SCALE GENOMIC DNA]</scope>
    <source>
        <strain evidence="2">if_2019</strain>
        <tissue evidence="1">Muscle</tissue>
    </source>
</reference>
<sequence>MWKKRTFKQIKITRNKRHKIKLCTNIYNGDSWINLSDRFLEKPLQQNKKADVFLNRKSLAMWLNLSQGQRHGWDAATETCGLSFWMVSEASHRWSADICDASFHYCPRHQV</sequence>
<organism evidence="1 2">
    <name type="scientific">Ilyodon furcidens</name>
    <name type="common">goldbreast splitfin</name>
    <dbReference type="NCBI Taxonomy" id="33524"/>
    <lineage>
        <taxon>Eukaryota</taxon>
        <taxon>Metazoa</taxon>
        <taxon>Chordata</taxon>
        <taxon>Craniata</taxon>
        <taxon>Vertebrata</taxon>
        <taxon>Euteleostomi</taxon>
        <taxon>Actinopterygii</taxon>
        <taxon>Neopterygii</taxon>
        <taxon>Teleostei</taxon>
        <taxon>Neoteleostei</taxon>
        <taxon>Acanthomorphata</taxon>
        <taxon>Ovalentaria</taxon>
        <taxon>Atherinomorphae</taxon>
        <taxon>Cyprinodontiformes</taxon>
        <taxon>Goodeidae</taxon>
        <taxon>Ilyodon</taxon>
    </lineage>
</organism>
<keyword evidence="2" id="KW-1185">Reference proteome</keyword>
<evidence type="ECO:0000313" key="2">
    <source>
        <dbReference type="Proteomes" id="UP001482620"/>
    </source>
</evidence>
<accession>A0ABV0V8H6</accession>
<name>A0ABV0V8H6_9TELE</name>
<evidence type="ECO:0008006" key="3">
    <source>
        <dbReference type="Google" id="ProtNLM"/>
    </source>
</evidence>
<gene>
    <name evidence="1" type="ORF">ILYODFUR_031781</name>
</gene>
<protein>
    <recommendedName>
        <fullName evidence="3">C-type lectin domain-containing protein</fullName>
    </recommendedName>
</protein>
<dbReference type="Proteomes" id="UP001482620">
    <property type="component" value="Unassembled WGS sequence"/>
</dbReference>
<comment type="caution">
    <text evidence="1">The sequence shown here is derived from an EMBL/GenBank/DDBJ whole genome shotgun (WGS) entry which is preliminary data.</text>
</comment>
<proteinExistence type="predicted"/>
<evidence type="ECO:0000313" key="1">
    <source>
        <dbReference type="EMBL" id="MEQ2253406.1"/>
    </source>
</evidence>